<proteinExistence type="predicted"/>
<dbReference type="Proteomes" id="UP000677803">
    <property type="component" value="Unassembled WGS sequence"/>
</dbReference>
<gene>
    <name evidence="2" type="ORF">MMEN_LOCUS11938</name>
</gene>
<dbReference type="OrthoDB" id="8877610at2759"/>
<sequence length="150" mass="17075">MMACLAPLELWFLVILIGASNCYPTKTDHWGGQLHHPDGTSSSNLLEFTANRKPLGLSHEKLPGSSSAHPGVMSYMEKLYDHGIYDTETKEEAPSKYFPIQPVNRPMVAVQQLIQHDGGFQCFRQHVALCSVDWFKLQLSYYERSPHWLQ</sequence>
<keyword evidence="1" id="KW-0732">Signal</keyword>
<name>A0A8S4B725_9TELE</name>
<comment type="caution">
    <text evidence="2">The sequence shown here is derived from an EMBL/GenBank/DDBJ whole genome shotgun (WGS) entry which is preliminary data.</text>
</comment>
<feature type="chain" id="PRO_5035777326" evidence="1">
    <location>
        <begin position="23"/>
        <end position="150"/>
    </location>
</feature>
<organism evidence="2 3">
    <name type="scientific">Menidia menidia</name>
    <name type="common">Atlantic silverside</name>
    <dbReference type="NCBI Taxonomy" id="238744"/>
    <lineage>
        <taxon>Eukaryota</taxon>
        <taxon>Metazoa</taxon>
        <taxon>Chordata</taxon>
        <taxon>Craniata</taxon>
        <taxon>Vertebrata</taxon>
        <taxon>Euteleostomi</taxon>
        <taxon>Actinopterygii</taxon>
        <taxon>Neopterygii</taxon>
        <taxon>Teleostei</taxon>
        <taxon>Neoteleostei</taxon>
        <taxon>Acanthomorphata</taxon>
        <taxon>Ovalentaria</taxon>
        <taxon>Atherinomorphae</taxon>
        <taxon>Atheriniformes</taxon>
        <taxon>Atherinopsidae</taxon>
        <taxon>Menidiinae</taxon>
        <taxon>Menidia</taxon>
    </lineage>
</organism>
<evidence type="ECO:0000313" key="3">
    <source>
        <dbReference type="Proteomes" id="UP000677803"/>
    </source>
</evidence>
<evidence type="ECO:0000256" key="1">
    <source>
        <dbReference type="SAM" id="SignalP"/>
    </source>
</evidence>
<feature type="signal peptide" evidence="1">
    <location>
        <begin position="1"/>
        <end position="22"/>
    </location>
</feature>
<dbReference type="EMBL" id="CAJRST010012224">
    <property type="protein sequence ID" value="CAG5928280.1"/>
    <property type="molecule type" value="Genomic_DNA"/>
</dbReference>
<dbReference type="AlphaFoldDB" id="A0A8S4B725"/>
<accession>A0A8S4B725</accession>
<evidence type="ECO:0000313" key="2">
    <source>
        <dbReference type="EMBL" id="CAG5928280.1"/>
    </source>
</evidence>
<reference evidence="2" key="1">
    <citation type="submission" date="2021-05" db="EMBL/GenBank/DDBJ databases">
        <authorList>
            <person name="Tigano A."/>
        </authorList>
    </citation>
    <scope>NUCLEOTIDE SEQUENCE</scope>
</reference>
<protein>
    <submittedName>
        <fullName evidence="2">(Atlantic silverside) hypothetical protein</fullName>
    </submittedName>
</protein>
<keyword evidence="3" id="KW-1185">Reference proteome</keyword>